<feature type="domain" description="CusB-like beta-barrel" evidence="5">
    <location>
        <begin position="213"/>
        <end position="286"/>
    </location>
</feature>
<dbReference type="GO" id="GO:0015562">
    <property type="term" value="F:efflux transmembrane transporter activity"/>
    <property type="evidence" value="ECO:0007669"/>
    <property type="project" value="TreeGrafter"/>
</dbReference>
<dbReference type="InterPro" id="IPR006143">
    <property type="entry name" value="RND_pump_MFP"/>
</dbReference>
<dbReference type="OrthoDB" id="9806939at2"/>
<evidence type="ECO:0000256" key="2">
    <source>
        <dbReference type="SAM" id="Coils"/>
    </source>
</evidence>
<dbReference type="Pfam" id="PF25954">
    <property type="entry name" value="Beta-barrel_RND_2"/>
    <property type="match status" value="1"/>
</dbReference>
<dbReference type="PANTHER" id="PTHR30469:SF15">
    <property type="entry name" value="HLYD FAMILY OF SECRETION PROTEINS"/>
    <property type="match status" value="1"/>
</dbReference>
<evidence type="ECO:0000313" key="7">
    <source>
        <dbReference type="Proteomes" id="UP000032544"/>
    </source>
</evidence>
<dbReference type="RefSeq" id="WP_045033088.1">
    <property type="nucleotide sequence ID" value="NZ_JRHC01000006.1"/>
</dbReference>
<proteinExistence type="inferred from homology"/>
<dbReference type="Gene3D" id="1.10.287.470">
    <property type="entry name" value="Helix hairpin bin"/>
    <property type="match status" value="1"/>
</dbReference>
<feature type="domain" description="Multidrug resistance protein MdtA-like barrel-sandwich hybrid" evidence="4">
    <location>
        <begin position="68"/>
        <end position="199"/>
    </location>
</feature>
<feature type="chain" id="PRO_5002330587" evidence="3">
    <location>
        <begin position="24"/>
        <end position="363"/>
    </location>
</feature>
<accession>A0A0D8J5S6</accession>
<keyword evidence="7" id="KW-1185">Reference proteome</keyword>
<evidence type="ECO:0000259" key="5">
    <source>
        <dbReference type="Pfam" id="PF25954"/>
    </source>
</evidence>
<dbReference type="EMBL" id="JRHC01000006">
    <property type="protein sequence ID" value="KJF42300.1"/>
    <property type="molecule type" value="Genomic_DNA"/>
</dbReference>
<comment type="caution">
    <text evidence="6">The sequence shown here is derived from an EMBL/GenBank/DDBJ whole genome shotgun (WGS) entry which is preliminary data.</text>
</comment>
<dbReference type="AlphaFoldDB" id="A0A0D8J5S6"/>
<name>A0A0D8J5S6_9BACT</name>
<keyword evidence="2" id="KW-0175">Coiled coil</keyword>
<dbReference type="Proteomes" id="UP000032544">
    <property type="component" value="Unassembled WGS sequence"/>
</dbReference>
<sequence>MKTLVQKSKLIIAIALLSIIAISCGNKEKEHATGSQEKVAAETAVAKLADYPVVHSFSGKLEADKQSNLSTRIMGQIQRIYVKPGQKVNQGDLLIQIRNQDILAKKAQVEASKVEASTAYESAEKDLKRYEALYEANSASDKEMDDMRTRYDMAKARLAAVEQMENEVEENMRYASIRAPYSGVITTKFVQEGDMANPGMPLLSMESPSQWKVIARVPEADIAKVQLNDAVKVKFTSANAELEGKIIEINPSTTNTGNQYSAKVLVNVPENCTAKLYSGMYAEVLFEYGTQKRILVSESALIHRGQLVGIYAVSQSGNALLRWVKTGKTFGDKIEIISGLSDGEQYVVSSDSKLFDGAIIASN</sequence>
<feature type="signal peptide" evidence="3">
    <location>
        <begin position="1"/>
        <end position="23"/>
    </location>
</feature>
<dbReference type="PROSITE" id="PS51257">
    <property type="entry name" value="PROKAR_LIPOPROTEIN"/>
    <property type="match status" value="1"/>
</dbReference>
<evidence type="ECO:0000256" key="1">
    <source>
        <dbReference type="ARBA" id="ARBA00009477"/>
    </source>
</evidence>
<dbReference type="InterPro" id="IPR058625">
    <property type="entry name" value="MdtA-like_BSH"/>
</dbReference>
<gene>
    <name evidence="6" type="ORF">LH29_21150</name>
</gene>
<organism evidence="6 7">
    <name type="scientific">Draconibacterium sediminis</name>
    <dbReference type="NCBI Taxonomy" id="1544798"/>
    <lineage>
        <taxon>Bacteria</taxon>
        <taxon>Pseudomonadati</taxon>
        <taxon>Bacteroidota</taxon>
        <taxon>Bacteroidia</taxon>
        <taxon>Marinilabiliales</taxon>
        <taxon>Prolixibacteraceae</taxon>
        <taxon>Draconibacterium</taxon>
    </lineage>
</organism>
<evidence type="ECO:0000313" key="6">
    <source>
        <dbReference type="EMBL" id="KJF42300.1"/>
    </source>
</evidence>
<dbReference type="STRING" id="1544798.LH29_21150"/>
<dbReference type="NCBIfam" id="TIGR01730">
    <property type="entry name" value="RND_mfp"/>
    <property type="match status" value="1"/>
</dbReference>
<dbReference type="Gene3D" id="2.40.50.100">
    <property type="match status" value="1"/>
</dbReference>
<dbReference type="Gene3D" id="2.40.420.20">
    <property type="match status" value="1"/>
</dbReference>
<protein>
    <submittedName>
        <fullName evidence="6">Uncharacterized protein</fullName>
    </submittedName>
</protein>
<dbReference type="Pfam" id="PF25917">
    <property type="entry name" value="BSH_RND"/>
    <property type="match status" value="1"/>
</dbReference>
<dbReference type="Gene3D" id="2.40.30.170">
    <property type="match status" value="1"/>
</dbReference>
<dbReference type="GO" id="GO:1990281">
    <property type="term" value="C:efflux pump complex"/>
    <property type="evidence" value="ECO:0007669"/>
    <property type="project" value="TreeGrafter"/>
</dbReference>
<dbReference type="SUPFAM" id="SSF111369">
    <property type="entry name" value="HlyD-like secretion proteins"/>
    <property type="match status" value="1"/>
</dbReference>
<reference evidence="6 7" key="1">
    <citation type="submission" date="2014-09" db="EMBL/GenBank/DDBJ databases">
        <title>Draft Genome Sequence of Draconibacterium sp. JN14CK-3.</title>
        <authorList>
            <person name="Dong C."/>
            <person name="Lai Q."/>
            <person name="Shao Z."/>
        </authorList>
    </citation>
    <scope>NUCLEOTIDE SEQUENCE [LARGE SCALE GENOMIC DNA]</scope>
    <source>
        <strain evidence="6 7">JN14CK-3</strain>
    </source>
</reference>
<evidence type="ECO:0000256" key="3">
    <source>
        <dbReference type="SAM" id="SignalP"/>
    </source>
</evidence>
<feature type="coiled-coil region" evidence="2">
    <location>
        <begin position="113"/>
        <end position="171"/>
    </location>
</feature>
<dbReference type="PANTHER" id="PTHR30469">
    <property type="entry name" value="MULTIDRUG RESISTANCE PROTEIN MDTA"/>
    <property type="match status" value="1"/>
</dbReference>
<keyword evidence="3" id="KW-0732">Signal</keyword>
<dbReference type="InterPro" id="IPR058792">
    <property type="entry name" value="Beta-barrel_RND_2"/>
</dbReference>
<evidence type="ECO:0000259" key="4">
    <source>
        <dbReference type="Pfam" id="PF25917"/>
    </source>
</evidence>
<comment type="similarity">
    <text evidence="1">Belongs to the membrane fusion protein (MFP) (TC 8.A.1) family.</text>
</comment>